<dbReference type="Proteomes" id="UP000677913">
    <property type="component" value="Unassembled WGS sequence"/>
</dbReference>
<organism evidence="2 3">
    <name type="scientific">Actinocrinis puniceicyclus</name>
    <dbReference type="NCBI Taxonomy" id="977794"/>
    <lineage>
        <taxon>Bacteria</taxon>
        <taxon>Bacillati</taxon>
        <taxon>Actinomycetota</taxon>
        <taxon>Actinomycetes</taxon>
        <taxon>Catenulisporales</taxon>
        <taxon>Actinospicaceae</taxon>
        <taxon>Actinocrinis</taxon>
    </lineage>
</organism>
<comment type="caution">
    <text evidence="2">The sequence shown here is derived from an EMBL/GenBank/DDBJ whole genome shotgun (WGS) entry which is preliminary data.</text>
</comment>
<dbReference type="RefSeq" id="WP_211470141.1">
    <property type="nucleotide sequence ID" value="NZ_JAGSXH010000099.1"/>
</dbReference>
<feature type="region of interest" description="Disordered" evidence="1">
    <location>
        <begin position="86"/>
        <end position="115"/>
    </location>
</feature>
<proteinExistence type="predicted"/>
<evidence type="ECO:0000313" key="3">
    <source>
        <dbReference type="Proteomes" id="UP000677913"/>
    </source>
</evidence>
<accession>A0A8J8BD27</accession>
<evidence type="ECO:0000313" key="2">
    <source>
        <dbReference type="EMBL" id="MBS2965752.1"/>
    </source>
</evidence>
<feature type="region of interest" description="Disordered" evidence="1">
    <location>
        <begin position="1"/>
        <end position="30"/>
    </location>
</feature>
<sequence length="266" mass="27631">MGSHSKPKGREDYQHSKALTRAGTEQPWTRRYPAITLAALAGTVVGAPGGVAAAMAFSGSASDAVSEGTSVVAAAPAMPLAPLMAAAPASPSPSASASAKPSPKATKTAPPSPYAHTTLAQLEPTSIYGAQSTFTPSATQWANARAIVKVAEQRKMPLYAAVVATATAIQESQLINLTEATNADSLGLFQQRPSQGWGTAAQITDPYYATNAFLAALDVYAPHYMTIYLWQAAQAVQRSGFPTAYAQWETQAARMVLAIVNGTAPH</sequence>
<reference evidence="2" key="1">
    <citation type="submission" date="2021-04" db="EMBL/GenBank/DDBJ databases">
        <title>Genome based classification of Actinospica acidithermotolerans sp. nov., an actinobacterium isolated from an Indonesian hot spring.</title>
        <authorList>
            <person name="Kusuma A.B."/>
            <person name="Putra K.E."/>
            <person name="Nafisah S."/>
            <person name="Loh J."/>
            <person name="Nouioui I."/>
            <person name="Goodfellow M."/>
        </authorList>
    </citation>
    <scope>NUCLEOTIDE SEQUENCE</scope>
    <source>
        <strain evidence="2">DSM 45618</strain>
    </source>
</reference>
<evidence type="ECO:0000256" key="1">
    <source>
        <dbReference type="SAM" id="MobiDB-lite"/>
    </source>
</evidence>
<dbReference type="EMBL" id="JAGSXH010000099">
    <property type="protein sequence ID" value="MBS2965752.1"/>
    <property type="molecule type" value="Genomic_DNA"/>
</dbReference>
<protein>
    <submittedName>
        <fullName evidence="2">Uncharacterized protein</fullName>
    </submittedName>
</protein>
<keyword evidence="3" id="KW-1185">Reference proteome</keyword>
<gene>
    <name evidence="2" type="ORF">KGA66_22055</name>
</gene>
<name>A0A8J8BD27_9ACTN</name>
<dbReference type="AlphaFoldDB" id="A0A8J8BD27"/>
<feature type="compositionally biased region" description="Low complexity" evidence="1">
    <location>
        <begin position="86"/>
        <end position="109"/>
    </location>
</feature>